<dbReference type="PROSITE" id="PS50259">
    <property type="entry name" value="G_PROTEIN_RECEP_F3_4"/>
    <property type="match status" value="1"/>
</dbReference>
<protein>
    <recommendedName>
        <fullName evidence="13">G-protein coupled receptors family 3 profile domain-containing protein</fullName>
    </recommendedName>
</protein>
<dbReference type="PRINTS" id="PR00248">
    <property type="entry name" value="GPCRMGR"/>
</dbReference>
<dbReference type="InterPro" id="IPR038550">
    <property type="entry name" value="GPCR_3_9-Cys_sf"/>
</dbReference>
<keyword evidence="3" id="KW-1003">Cell membrane</keyword>
<feature type="transmembrane region" description="Helical" evidence="12">
    <location>
        <begin position="609"/>
        <end position="632"/>
    </location>
</feature>
<dbReference type="InterPro" id="IPR001828">
    <property type="entry name" value="ANF_lig-bd_rcpt"/>
</dbReference>
<feature type="transmembrane region" description="Helical" evidence="12">
    <location>
        <begin position="520"/>
        <end position="544"/>
    </location>
</feature>
<evidence type="ECO:0000256" key="2">
    <source>
        <dbReference type="ARBA" id="ARBA00007242"/>
    </source>
</evidence>
<keyword evidence="7" id="KW-0297">G-protein coupled receptor</keyword>
<evidence type="ECO:0000256" key="9">
    <source>
        <dbReference type="ARBA" id="ARBA00023170"/>
    </source>
</evidence>
<dbReference type="InterPro" id="IPR011500">
    <property type="entry name" value="GPCR_3_9-Cys_dom"/>
</dbReference>
<comment type="similarity">
    <text evidence="2">Belongs to the G-protein coupled receptor 3 family.</text>
</comment>
<dbReference type="FunFam" id="2.10.50.30:FF:000002">
    <property type="entry name" value="Vomeronasal 2 receptor, h1"/>
    <property type="match status" value="1"/>
</dbReference>
<feature type="domain" description="G-protein coupled receptors family 3 profile" evidence="13">
    <location>
        <begin position="450"/>
        <end position="714"/>
    </location>
</feature>
<keyword evidence="9" id="KW-0675">Receptor</keyword>
<dbReference type="PANTHER" id="PTHR24061">
    <property type="entry name" value="CALCIUM-SENSING RECEPTOR-RELATED"/>
    <property type="match status" value="1"/>
</dbReference>
<keyword evidence="5" id="KW-0732">Signal</keyword>
<evidence type="ECO:0000313" key="14">
    <source>
        <dbReference type="Ensembl" id="ENSLLEP00000014507.1"/>
    </source>
</evidence>
<dbReference type="PROSITE" id="PS00981">
    <property type="entry name" value="G_PROTEIN_RECEP_F3_3"/>
    <property type="match status" value="1"/>
</dbReference>
<evidence type="ECO:0000256" key="7">
    <source>
        <dbReference type="ARBA" id="ARBA00023040"/>
    </source>
</evidence>
<dbReference type="Pfam" id="PF07562">
    <property type="entry name" value="NCD3G"/>
    <property type="match status" value="1"/>
</dbReference>
<reference evidence="14" key="2">
    <citation type="submission" date="2025-09" db="UniProtKB">
        <authorList>
            <consortium name="Ensembl"/>
        </authorList>
    </citation>
    <scope>IDENTIFICATION</scope>
</reference>
<keyword evidence="10" id="KW-0325">Glycoprotein</keyword>
<proteinExistence type="inferred from homology"/>
<comment type="subcellular location">
    <subcellularLocation>
        <location evidence="1">Cell membrane</location>
        <topology evidence="1">Multi-pass membrane protein</topology>
    </subcellularLocation>
</comment>
<keyword evidence="8 12" id="KW-0472">Membrane</keyword>
<evidence type="ECO:0000313" key="15">
    <source>
        <dbReference type="Proteomes" id="UP000694569"/>
    </source>
</evidence>
<dbReference type="InterPro" id="IPR000068">
    <property type="entry name" value="GPCR_3_Ca_sens_rcpt-rel"/>
</dbReference>
<feature type="transmembrane region" description="Helical" evidence="12">
    <location>
        <begin position="450"/>
        <end position="475"/>
    </location>
</feature>
<dbReference type="GO" id="GO:0004930">
    <property type="term" value="F:G protein-coupled receptor activity"/>
    <property type="evidence" value="ECO:0007669"/>
    <property type="project" value="UniProtKB-KW"/>
</dbReference>
<evidence type="ECO:0000256" key="11">
    <source>
        <dbReference type="ARBA" id="ARBA00023224"/>
    </source>
</evidence>
<name>A0A8C5MNA9_9ANUR</name>
<reference evidence="14" key="1">
    <citation type="submission" date="2025-08" db="UniProtKB">
        <authorList>
            <consortium name="Ensembl"/>
        </authorList>
    </citation>
    <scope>IDENTIFICATION</scope>
</reference>
<dbReference type="Pfam" id="PF01094">
    <property type="entry name" value="ANF_receptor"/>
    <property type="match status" value="1"/>
</dbReference>
<dbReference type="Gene3D" id="3.40.50.2300">
    <property type="match status" value="2"/>
</dbReference>
<evidence type="ECO:0000256" key="4">
    <source>
        <dbReference type="ARBA" id="ARBA00022692"/>
    </source>
</evidence>
<evidence type="ECO:0000256" key="1">
    <source>
        <dbReference type="ARBA" id="ARBA00004651"/>
    </source>
</evidence>
<dbReference type="InterPro" id="IPR017979">
    <property type="entry name" value="GPCR_3_CS"/>
</dbReference>
<dbReference type="InterPro" id="IPR000337">
    <property type="entry name" value="GPCR_3"/>
</dbReference>
<dbReference type="Gene3D" id="2.10.50.30">
    <property type="entry name" value="GPCR, family 3, nine cysteines domain"/>
    <property type="match status" value="1"/>
</dbReference>
<accession>A0A8C5MNA9</accession>
<feature type="transmembrane region" description="Helical" evidence="12">
    <location>
        <begin position="676"/>
        <end position="699"/>
    </location>
</feature>
<keyword evidence="6 12" id="KW-1133">Transmembrane helix</keyword>
<dbReference type="InterPro" id="IPR004073">
    <property type="entry name" value="GPCR_3_vmron_rcpt_2"/>
</dbReference>
<dbReference type="SUPFAM" id="SSF53822">
    <property type="entry name" value="Periplasmic binding protein-like I"/>
    <property type="match status" value="1"/>
</dbReference>
<evidence type="ECO:0000256" key="12">
    <source>
        <dbReference type="SAM" id="Phobius"/>
    </source>
</evidence>
<dbReference type="Ensembl" id="ENSLLET00000015073.1">
    <property type="protein sequence ID" value="ENSLLEP00000014507.1"/>
    <property type="gene ID" value="ENSLLEG00000009220.1"/>
</dbReference>
<dbReference type="FunFam" id="3.40.50.2300:FF:000016">
    <property type="entry name" value="Taste 1 receptor member 2"/>
    <property type="match status" value="1"/>
</dbReference>
<evidence type="ECO:0000259" key="13">
    <source>
        <dbReference type="PROSITE" id="PS50259"/>
    </source>
</evidence>
<dbReference type="CDD" id="cd15283">
    <property type="entry name" value="7tmC_V2R_pheromone"/>
    <property type="match status" value="1"/>
</dbReference>
<evidence type="ECO:0000256" key="10">
    <source>
        <dbReference type="ARBA" id="ARBA00023180"/>
    </source>
</evidence>
<evidence type="ECO:0000256" key="3">
    <source>
        <dbReference type="ARBA" id="ARBA00022475"/>
    </source>
</evidence>
<feature type="transmembrane region" description="Helical" evidence="12">
    <location>
        <begin position="487"/>
        <end position="508"/>
    </location>
</feature>
<keyword evidence="15" id="KW-1185">Reference proteome</keyword>
<keyword evidence="4 12" id="KW-0812">Transmembrane</keyword>
<organism evidence="14 15">
    <name type="scientific">Leptobrachium leishanense</name>
    <name type="common">Leishan spiny toad</name>
    <dbReference type="NCBI Taxonomy" id="445787"/>
    <lineage>
        <taxon>Eukaryota</taxon>
        <taxon>Metazoa</taxon>
        <taxon>Chordata</taxon>
        <taxon>Craniata</taxon>
        <taxon>Vertebrata</taxon>
        <taxon>Euteleostomi</taxon>
        <taxon>Amphibia</taxon>
        <taxon>Batrachia</taxon>
        <taxon>Anura</taxon>
        <taxon>Pelobatoidea</taxon>
        <taxon>Megophryidae</taxon>
        <taxon>Leptobrachium</taxon>
    </lineage>
</organism>
<evidence type="ECO:0000256" key="6">
    <source>
        <dbReference type="ARBA" id="ARBA00022989"/>
    </source>
</evidence>
<dbReference type="GO" id="GO:0005886">
    <property type="term" value="C:plasma membrane"/>
    <property type="evidence" value="ECO:0007669"/>
    <property type="project" value="UniProtKB-SubCell"/>
</dbReference>
<dbReference type="InterPro" id="IPR028082">
    <property type="entry name" value="Peripla_BP_I"/>
</dbReference>
<dbReference type="PRINTS" id="PR01535">
    <property type="entry name" value="VOMERONASL2R"/>
</dbReference>
<dbReference type="Proteomes" id="UP000694569">
    <property type="component" value="Unplaced"/>
</dbReference>
<feature type="transmembrane region" description="Helical" evidence="12">
    <location>
        <begin position="556"/>
        <end position="582"/>
    </location>
</feature>
<feature type="transmembrane region" description="Helical" evidence="12">
    <location>
        <begin position="644"/>
        <end position="664"/>
    </location>
</feature>
<dbReference type="InterPro" id="IPR017978">
    <property type="entry name" value="GPCR_3_C"/>
</dbReference>
<sequence>MPVETMEMGEACVGFTAPPHLFHLRFQVSYSTTISTLSNRLEFPSFLRTTVNADGQVGALIKICKRFRWHWIGILISSASYGMVGGPILKAEATKNGVCIAFYETITSDQADRRMPALVDRVGRSSATVVILYGTAPETHLVLVEALRQNLTRKVWLGTESWYMSPVFLYTPYWSLLNNSIGIGKSRHVLPNVTKFLQDLSPSKYPQMFSLQQFWERTFSCKWTAGNLSSSKTCTGLERIITDDITEYNDPTSQTMYMANNAIYATAHALHDLLSCKPNHGPFTGNSCAEKDNFQPWQLLHYLKRVSFVTSAGEVISFDSSGNIYGYLEILNWQLDGNKISRYVTVGTYDNHDTHQEKLNLNESLIRWGGGRGVAPPSICSDDCPSGYRKAPQRGQPVCCYDCILCPDGMISNQTNSVDCLSCPDDQWPNTRRTICIPKVIEFLSYDEPLGLVLAAFSISFCLITVMILMVYLRFRETAMVKANNRSLSYLLLLSLTICFLCALTFVGSPVRLTCTIRQALFGVTFSLCISCILAKTIIVVIAFKATKPGSNLRIWVGSQTAALVVCTSTSIQVLIITIWLITFPPFPDPNYHLVPGKILLECNEGSIVMFYCTLGYLGFLSMVSFGVAFLARNLPDSFNEAKHITFSMLTFLSVWLSFIPAYLSSKGKYVVAVEVFAILLSSCGLLGCIFCPKCYFILFRSSLNTREHLMSSKST</sequence>
<dbReference type="PANTHER" id="PTHR24061:SF594">
    <property type="entry name" value="EXTRACELLULAR CALCIUM-SENSING RECEPTOR"/>
    <property type="match status" value="1"/>
</dbReference>
<keyword evidence="11" id="KW-0807">Transducer</keyword>
<dbReference type="Pfam" id="PF00003">
    <property type="entry name" value="7tm_3"/>
    <property type="match status" value="1"/>
</dbReference>
<evidence type="ECO:0000256" key="8">
    <source>
        <dbReference type="ARBA" id="ARBA00023136"/>
    </source>
</evidence>
<dbReference type="OrthoDB" id="5984008at2759"/>
<dbReference type="GeneTree" id="ENSGT00950000182788"/>
<evidence type="ECO:0000256" key="5">
    <source>
        <dbReference type="ARBA" id="ARBA00022729"/>
    </source>
</evidence>
<dbReference type="AlphaFoldDB" id="A0A8C5MNA9"/>